<dbReference type="SUPFAM" id="SSF52833">
    <property type="entry name" value="Thioredoxin-like"/>
    <property type="match status" value="1"/>
</dbReference>
<dbReference type="AlphaFoldDB" id="A0A6M0R9H7"/>
<gene>
    <name evidence="2" type="ORF">FDF74_06825</name>
</gene>
<dbReference type="RefSeq" id="WP_163249092.1">
    <property type="nucleotide sequence ID" value="NZ_SXDP01000004.1"/>
</dbReference>
<organism evidence="2 3">
    <name type="scientific">Clostridium niameyense</name>
    <dbReference type="NCBI Taxonomy" id="1622073"/>
    <lineage>
        <taxon>Bacteria</taxon>
        <taxon>Bacillati</taxon>
        <taxon>Bacillota</taxon>
        <taxon>Clostridia</taxon>
        <taxon>Eubacteriales</taxon>
        <taxon>Clostridiaceae</taxon>
        <taxon>Clostridium</taxon>
    </lineage>
</organism>
<dbReference type="CDD" id="cd02947">
    <property type="entry name" value="TRX_family"/>
    <property type="match status" value="1"/>
</dbReference>
<evidence type="ECO:0000313" key="2">
    <source>
        <dbReference type="EMBL" id="NEZ46924.1"/>
    </source>
</evidence>
<dbReference type="InterPro" id="IPR036249">
    <property type="entry name" value="Thioredoxin-like_sf"/>
</dbReference>
<dbReference type="Gene3D" id="3.40.30.10">
    <property type="entry name" value="Glutaredoxin"/>
    <property type="match status" value="1"/>
</dbReference>
<proteinExistence type="predicted"/>
<accession>A0A6M0R9H7</accession>
<name>A0A6M0R9H7_9CLOT</name>
<evidence type="ECO:0000259" key="1">
    <source>
        <dbReference type="Pfam" id="PF00085"/>
    </source>
</evidence>
<feature type="domain" description="Thioredoxin" evidence="1">
    <location>
        <begin position="10"/>
        <end position="81"/>
    </location>
</feature>
<dbReference type="InterPro" id="IPR013766">
    <property type="entry name" value="Thioredoxin_domain"/>
</dbReference>
<comment type="caution">
    <text evidence="2">The sequence shown here is derived from an EMBL/GenBank/DDBJ whole genome shotgun (WGS) entry which is preliminary data.</text>
</comment>
<protein>
    <submittedName>
        <fullName evidence="2">Thioredoxin family protein</fullName>
    </submittedName>
</protein>
<reference evidence="2 3" key="1">
    <citation type="submission" date="2019-04" db="EMBL/GenBank/DDBJ databases">
        <title>Genome sequencing of Clostridium botulinum Groups I-IV and Clostridium butyricum.</title>
        <authorList>
            <person name="Brunt J."/>
            <person name="Van Vliet A.H.M."/>
            <person name="Stringer S.C."/>
            <person name="Carter A.T."/>
            <person name="Peck M.W."/>
        </authorList>
    </citation>
    <scope>NUCLEOTIDE SEQUENCE [LARGE SCALE GENOMIC DNA]</scope>
    <source>
        <strain evidence="2 3">IFR 18/094</strain>
    </source>
</reference>
<dbReference type="Pfam" id="PF00085">
    <property type="entry name" value="Thioredoxin"/>
    <property type="match status" value="1"/>
</dbReference>
<dbReference type="Proteomes" id="UP000473885">
    <property type="component" value="Unassembled WGS sequence"/>
</dbReference>
<evidence type="ECO:0000313" key="3">
    <source>
        <dbReference type="Proteomes" id="UP000473885"/>
    </source>
</evidence>
<keyword evidence="3" id="KW-1185">Reference proteome</keyword>
<dbReference type="EMBL" id="SXDP01000004">
    <property type="protein sequence ID" value="NEZ46924.1"/>
    <property type="molecule type" value="Genomic_DNA"/>
</dbReference>
<sequence>MEELSYVIQQIKENNMLIIYFYSGEKCSVCSVLKDKIREIDKEYKNIKTIYINIDILPKISSYYSVFTVPTILLFIEGRETLREGRYTSILELRKKINRYYKLLNN</sequence>